<feature type="region of interest" description="Disordered" evidence="1">
    <location>
        <begin position="663"/>
        <end position="700"/>
    </location>
</feature>
<dbReference type="InterPro" id="IPR018822">
    <property type="entry name" value="UPF0646"/>
</dbReference>
<comment type="caution">
    <text evidence="2">The sequence shown here is derived from an EMBL/GenBank/DDBJ whole genome shotgun (WGS) entry which is preliminary data.</text>
</comment>
<feature type="region of interest" description="Disordered" evidence="1">
    <location>
        <begin position="223"/>
        <end position="266"/>
    </location>
</feature>
<feature type="compositionally biased region" description="Basic and acidic residues" evidence="1">
    <location>
        <begin position="255"/>
        <end position="264"/>
    </location>
</feature>
<dbReference type="Proteomes" id="UP000765509">
    <property type="component" value="Unassembled WGS sequence"/>
</dbReference>
<gene>
    <name evidence="2" type="ORF">O181_063227</name>
</gene>
<evidence type="ECO:0000313" key="2">
    <source>
        <dbReference type="EMBL" id="MBW0523512.1"/>
    </source>
</evidence>
<evidence type="ECO:0000256" key="1">
    <source>
        <dbReference type="SAM" id="MobiDB-lite"/>
    </source>
</evidence>
<dbReference type="AlphaFoldDB" id="A0A9Q3I151"/>
<organism evidence="2 3">
    <name type="scientific">Austropuccinia psidii MF-1</name>
    <dbReference type="NCBI Taxonomy" id="1389203"/>
    <lineage>
        <taxon>Eukaryota</taxon>
        <taxon>Fungi</taxon>
        <taxon>Dikarya</taxon>
        <taxon>Basidiomycota</taxon>
        <taxon>Pucciniomycotina</taxon>
        <taxon>Pucciniomycetes</taxon>
        <taxon>Pucciniales</taxon>
        <taxon>Sphaerophragmiaceae</taxon>
        <taxon>Austropuccinia</taxon>
    </lineage>
</organism>
<evidence type="ECO:0000313" key="3">
    <source>
        <dbReference type="Proteomes" id="UP000765509"/>
    </source>
</evidence>
<proteinExistence type="predicted"/>
<feature type="region of interest" description="Disordered" evidence="1">
    <location>
        <begin position="765"/>
        <end position="860"/>
    </location>
</feature>
<sequence length="860" mass="95356">METETIDDYNLTANTMELDYHPHPHPHSHLIDSDMVSPDSMENHQYQYDQVMLAFENDQKSIPPQLEIEMFDDCDFKTEKSSLISVSSFQPSLSFVSVPPQSDILLHSAVPSPAHITSPKDLSKSQSSFDPFSSNISHQSSGHQHNQSDLFPLTPTDLSSELSLQAPLISSQLTHSMIQSPQLPHSDHQTQNLTQNHSTSHQSHLSSSDELQSIEFENLQSATHPLDSPAPAKSSIEISESHRQQVSSEDNLTELDPKVEREIDVSQIPEVEELTQAPTMQTDLAEITESAEDQLITEIADQVFDSAYLNENTQACLEHETETNHQVTETAQESLNIVQETISHQADDNSITLLWEEDSFNPLMDNLAYTDFEYESRPKARTDLLENIRLEFDSVVLTDQANEISSEQVKPAPGVRLIYESCEYSLFQRIEPQLDLDLSTQQSVSSADDQTVLLTEPEYRDLYYGPIENFIQSLHNIFPASEESEKFEFVLNFPALEIKIPEDNIYAKDLSLFDVDRLHIGARLPDRLLISLEKQPRLVHRFNILATYVSSLTAEDESSTINNDESLSIVPNSFEASKASQISISSIAHSESVAPDTEASQKALPSEVAPAADQPQVEGQCKNISTVDSQLNVESQSKGHSALEIKDPAQTIHNTVDLATPSSSFLLPSQVPNDNAGESTQHQFLPTHDCPSNQIADEPTQEPKNIVGASNAEAALSVHMANVTACSTLSNDSVNITCKHVETITKDDDEATSDSTVKGLYQHSENELEKLEDEELQLPSESVDPKARSDDGQVVGINSPVLMKEPMKNTEAPDQIITAPASSRKVSKRGREEADILDEQVSGLKTPSDNSTEMKKTRVL</sequence>
<feature type="compositionally biased region" description="Low complexity" evidence="1">
    <location>
        <begin position="124"/>
        <end position="148"/>
    </location>
</feature>
<dbReference type="OrthoDB" id="2507795at2759"/>
<feature type="compositionally biased region" description="Polar residues" evidence="1">
    <location>
        <begin position="663"/>
        <end position="695"/>
    </location>
</feature>
<accession>A0A9Q3I151</accession>
<reference evidence="2" key="1">
    <citation type="submission" date="2021-03" db="EMBL/GenBank/DDBJ databases">
        <title>Draft genome sequence of rust myrtle Austropuccinia psidii MF-1, a brazilian biotype.</title>
        <authorList>
            <person name="Quecine M.C."/>
            <person name="Pachon D.M.R."/>
            <person name="Bonatelli M.L."/>
            <person name="Correr F.H."/>
            <person name="Franceschini L.M."/>
            <person name="Leite T.F."/>
            <person name="Margarido G.R.A."/>
            <person name="Almeida C.A."/>
            <person name="Ferrarezi J.A."/>
            <person name="Labate C.A."/>
        </authorList>
    </citation>
    <scope>NUCLEOTIDE SEQUENCE</scope>
    <source>
        <strain evidence="2">MF-1</strain>
    </source>
</reference>
<feature type="region of interest" description="Disordered" evidence="1">
    <location>
        <begin position="114"/>
        <end position="154"/>
    </location>
</feature>
<protein>
    <submittedName>
        <fullName evidence="2">Uncharacterized protein</fullName>
    </submittedName>
</protein>
<feature type="compositionally biased region" description="Low complexity" evidence="1">
    <location>
        <begin position="193"/>
        <end position="209"/>
    </location>
</feature>
<feature type="region of interest" description="Disordered" evidence="1">
    <location>
        <begin position="179"/>
        <end position="209"/>
    </location>
</feature>
<keyword evidence="3" id="KW-1185">Reference proteome</keyword>
<dbReference type="EMBL" id="AVOT02030339">
    <property type="protein sequence ID" value="MBW0523512.1"/>
    <property type="molecule type" value="Genomic_DNA"/>
</dbReference>
<dbReference type="Pfam" id="PF10336">
    <property type="entry name" value="DUF2420"/>
    <property type="match status" value="1"/>
</dbReference>
<name>A0A9Q3I151_9BASI</name>